<evidence type="ECO:0000256" key="2">
    <source>
        <dbReference type="ARBA" id="ARBA00006576"/>
    </source>
</evidence>
<proteinExistence type="inferred from homology"/>
<dbReference type="Gene3D" id="3.40.140.10">
    <property type="entry name" value="Cytidine Deaminase, domain 2"/>
    <property type="match status" value="1"/>
</dbReference>
<evidence type="ECO:0000259" key="8">
    <source>
        <dbReference type="PROSITE" id="PS51747"/>
    </source>
</evidence>
<dbReference type="PROSITE" id="PS51747">
    <property type="entry name" value="CYT_DCMP_DEAMINASES_2"/>
    <property type="match status" value="1"/>
</dbReference>
<evidence type="ECO:0000256" key="6">
    <source>
        <dbReference type="PIRSR" id="PIRSR006019-1"/>
    </source>
</evidence>
<evidence type="ECO:0000256" key="5">
    <source>
        <dbReference type="ARBA" id="ARBA00022833"/>
    </source>
</evidence>
<dbReference type="PANTHER" id="PTHR11086">
    <property type="entry name" value="DEOXYCYTIDYLATE DEAMINASE-RELATED"/>
    <property type="match status" value="1"/>
</dbReference>
<dbReference type="InterPro" id="IPR035105">
    <property type="entry name" value="Deoxycytidylate_deaminase_dom"/>
</dbReference>
<feature type="domain" description="CMP/dCMP-type deaminase" evidence="8">
    <location>
        <begin position="4"/>
        <end position="146"/>
    </location>
</feature>
<sequence>MRPSWDEYFMEIARVAATRSTCLRRKVGAALVKDKRILTTGYNGAPAGLNHCLDIGCLRAAMEIPSGQRHELCRGLHAEQNALIQAAVHGIPIQGSIIFVTHQPCVLCAKMIVNAGIRKVVFAGDYPDELSLEIFKEADIELQRFS</sequence>
<feature type="binding site" evidence="7">
    <location>
        <position position="105"/>
    </location>
    <ligand>
        <name>Zn(2+)</name>
        <dbReference type="ChEBI" id="CHEBI:29105"/>
        <note>catalytic</note>
    </ligand>
</feature>
<dbReference type="InterPro" id="IPR016473">
    <property type="entry name" value="dCMP_deaminase"/>
</dbReference>
<dbReference type="InterPro" id="IPR002125">
    <property type="entry name" value="CMP_dCMP_dom"/>
</dbReference>
<feature type="binding site" evidence="7">
    <location>
        <position position="77"/>
    </location>
    <ligand>
        <name>Zn(2+)</name>
        <dbReference type="ChEBI" id="CHEBI:29105"/>
        <note>catalytic</note>
    </ligand>
</feature>
<dbReference type="PANTHER" id="PTHR11086:SF18">
    <property type="entry name" value="DEOXYCYTIDYLATE DEAMINASE"/>
    <property type="match status" value="1"/>
</dbReference>
<organism evidence="9 10">
    <name type="scientific">Desulforamulus aquiferis</name>
    <dbReference type="NCBI Taxonomy" id="1397668"/>
    <lineage>
        <taxon>Bacteria</taxon>
        <taxon>Bacillati</taxon>
        <taxon>Bacillota</taxon>
        <taxon>Clostridia</taxon>
        <taxon>Eubacteriales</taxon>
        <taxon>Peptococcaceae</taxon>
        <taxon>Desulforamulus</taxon>
    </lineage>
</organism>
<protein>
    <submittedName>
        <fullName evidence="9">Cytidine/deoxycytidylate deaminase family protein</fullName>
    </submittedName>
</protein>
<dbReference type="InterPro" id="IPR016193">
    <property type="entry name" value="Cytidine_deaminase-like"/>
</dbReference>
<dbReference type="EMBL" id="JARPTC010000008">
    <property type="protein sequence ID" value="MDO7786823.1"/>
    <property type="molecule type" value="Genomic_DNA"/>
</dbReference>
<gene>
    <name evidence="9" type="ORF">P6N53_06260</name>
</gene>
<feature type="binding site" evidence="7">
    <location>
        <position position="108"/>
    </location>
    <ligand>
        <name>Zn(2+)</name>
        <dbReference type="ChEBI" id="CHEBI:29105"/>
        <note>catalytic</note>
    </ligand>
</feature>
<evidence type="ECO:0000256" key="3">
    <source>
        <dbReference type="ARBA" id="ARBA00022723"/>
    </source>
</evidence>
<dbReference type="RefSeq" id="WP_304541941.1">
    <property type="nucleotide sequence ID" value="NZ_JARPTC010000008.1"/>
</dbReference>
<evidence type="ECO:0000256" key="1">
    <source>
        <dbReference type="ARBA" id="ARBA00001947"/>
    </source>
</evidence>
<dbReference type="PIRSF" id="PIRSF006019">
    <property type="entry name" value="dCMP_deaminase"/>
    <property type="match status" value="1"/>
</dbReference>
<keyword evidence="3 7" id="KW-0479">Metal-binding</keyword>
<dbReference type="AlphaFoldDB" id="A0AAW7ZC11"/>
<reference evidence="9" key="1">
    <citation type="journal article" date="2023" name="J. Hazard. Mater.">
        <title>Anaerobic biodegradation of pyrene and benzo[a]pyrene by a new sulfate-reducing Desulforamulus aquiferis strain DSA.</title>
        <authorList>
            <person name="Zhang Z."/>
            <person name="Sun J."/>
            <person name="Gong X."/>
            <person name="Wang C."/>
            <person name="Wang H."/>
        </authorList>
    </citation>
    <scope>NUCLEOTIDE SEQUENCE</scope>
    <source>
        <strain evidence="9">DSA</strain>
    </source>
</reference>
<dbReference type="PROSITE" id="PS00903">
    <property type="entry name" value="CYT_DCMP_DEAMINASES_1"/>
    <property type="match status" value="1"/>
</dbReference>
<comment type="caution">
    <text evidence="9">The sequence shown here is derived from an EMBL/GenBank/DDBJ whole genome shotgun (WGS) entry which is preliminary data.</text>
</comment>
<comment type="similarity">
    <text evidence="2">Belongs to the cytidine and deoxycytidylate deaminase family.</text>
</comment>
<dbReference type="Proteomes" id="UP001172911">
    <property type="component" value="Unassembled WGS sequence"/>
</dbReference>
<feature type="active site" description="Proton donor" evidence="6">
    <location>
        <position position="79"/>
    </location>
</feature>
<name>A0AAW7ZC11_9FIRM</name>
<dbReference type="CDD" id="cd01286">
    <property type="entry name" value="deoxycytidylate_deaminase"/>
    <property type="match status" value="1"/>
</dbReference>
<keyword evidence="4" id="KW-0378">Hydrolase</keyword>
<dbReference type="GO" id="GO:0006220">
    <property type="term" value="P:pyrimidine nucleotide metabolic process"/>
    <property type="evidence" value="ECO:0007669"/>
    <property type="project" value="InterPro"/>
</dbReference>
<dbReference type="Pfam" id="PF00383">
    <property type="entry name" value="dCMP_cyt_deam_1"/>
    <property type="match status" value="1"/>
</dbReference>
<dbReference type="InterPro" id="IPR016192">
    <property type="entry name" value="APOBEC/CMP_deaminase_Zn-bd"/>
</dbReference>
<dbReference type="InterPro" id="IPR015517">
    <property type="entry name" value="dCMP_deaminase-rel"/>
</dbReference>
<dbReference type="SUPFAM" id="SSF53927">
    <property type="entry name" value="Cytidine deaminase-like"/>
    <property type="match status" value="1"/>
</dbReference>
<keyword evidence="10" id="KW-1185">Reference proteome</keyword>
<dbReference type="GO" id="GO:0008270">
    <property type="term" value="F:zinc ion binding"/>
    <property type="evidence" value="ECO:0007669"/>
    <property type="project" value="InterPro"/>
</dbReference>
<dbReference type="GO" id="GO:0005737">
    <property type="term" value="C:cytoplasm"/>
    <property type="evidence" value="ECO:0007669"/>
    <property type="project" value="TreeGrafter"/>
</dbReference>
<keyword evidence="5 7" id="KW-0862">Zinc</keyword>
<evidence type="ECO:0000313" key="9">
    <source>
        <dbReference type="EMBL" id="MDO7786823.1"/>
    </source>
</evidence>
<dbReference type="GO" id="GO:0004132">
    <property type="term" value="F:dCMP deaminase activity"/>
    <property type="evidence" value="ECO:0007669"/>
    <property type="project" value="InterPro"/>
</dbReference>
<accession>A0AAW7ZC11</accession>
<evidence type="ECO:0000256" key="4">
    <source>
        <dbReference type="ARBA" id="ARBA00022801"/>
    </source>
</evidence>
<comment type="cofactor">
    <cofactor evidence="1 7">
        <name>Zn(2+)</name>
        <dbReference type="ChEBI" id="CHEBI:29105"/>
    </cofactor>
</comment>
<evidence type="ECO:0000256" key="7">
    <source>
        <dbReference type="PIRSR" id="PIRSR006019-2"/>
    </source>
</evidence>
<evidence type="ECO:0000313" key="10">
    <source>
        <dbReference type="Proteomes" id="UP001172911"/>
    </source>
</evidence>
<reference evidence="9" key="2">
    <citation type="submission" date="2023-03" db="EMBL/GenBank/DDBJ databases">
        <authorList>
            <person name="Zhang Z."/>
        </authorList>
    </citation>
    <scope>NUCLEOTIDE SEQUENCE</scope>
    <source>
        <strain evidence="9">DSA</strain>
    </source>
</reference>